<sequence>MTRPLLIALVLIAYMIYVAFKHKETWKQLSIPQITGVLITFIGIVSASAVILFYGSRYITSVFSGQITAFVVQFLVIIVIIAVAGIGFAVIAGNITNGIIPILKKNQKK</sequence>
<protein>
    <submittedName>
        <fullName evidence="2">Uncharacterized protein</fullName>
    </submittedName>
</protein>
<dbReference type="Proteomes" id="UP000658382">
    <property type="component" value="Unassembled WGS sequence"/>
</dbReference>
<evidence type="ECO:0000313" key="2">
    <source>
        <dbReference type="EMBL" id="GGK04788.1"/>
    </source>
</evidence>
<gene>
    <name evidence="2" type="ORF">GCM10007063_28910</name>
</gene>
<feature type="transmembrane region" description="Helical" evidence="1">
    <location>
        <begin position="67"/>
        <end position="100"/>
    </location>
</feature>
<reference evidence="2" key="2">
    <citation type="submission" date="2020-09" db="EMBL/GenBank/DDBJ databases">
        <authorList>
            <person name="Sun Q."/>
            <person name="Ohkuma M."/>
        </authorList>
    </citation>
    <scope>NUCLEOTIDE SEQUENCE</scope>
    <source>
        <strain evidence="2">JCM 12580</strain>
    </source>
</reference>
<dbReference type="AlphaFoldDB" id="A0A917Q0P9"/>
<evidence type="ECO:0000313" key="3">
    <source>
        <dbReference type="Proteomes" id="UP000658382"/>
    </source>
</evidence>
<dbReference type="EMBL" id="BMNQ01000056">
    <property type="protein sequence ID" value="GGK04788.1"/>
    <property type="molecule type" value="Genomic_DNA"/>
</dbReference>
<keyword evidence="1" id="KW-1133">Transmembrane helix</keyword>
<accession>A0A917Q0P9</accession>
<comment type="caution">
    <text evidence="2">The sequence shown here is derived from an EMBL/GenBank/DDBJ whole genome shotgun (WGS) entry which is preliminary data.</text>
</comment>
<proteinExistence type="predicted"/>
<keyword evidence="1" id="KW-0472">Membrane</keyword>
<organism evidence="2 3">
    <name type="scientific">Lentibacillus kapialis</name>
    <dbReference type="NCBI Taxonomy" id="340214"/>
    <lineage>
        <taxon>Bacteria</taxon>
        <taxon>Bacillati</taxon>
        <taxon>Bacillota</taxon>
        <taxon>Bacilli</taxon>
        <taxon>Bacillales</taxon>
        <taxon>Bacillaceae</taxon>
        <taxon>Lentibacillus</taxon>
    </lineage>
</organism>
<evidence type="ECO:0000256" key="1">
    <source>
        <dbReference type="SAM" id="Phobius"/>
    </source>
</evidence>
<feature type="transmembrane region" description="Helical" evidence="1">
    <location>
        <begin position="6"/>
        <end position="22"/>
    </location>
</feature>
<dbReference type="RefSeq" id="WP_188633821.1">
    <property type="nucleotide sequence ID" value="NZ_BMNQ01000056.1"/>
</dbReference>
<name>A0A917Q0P9_9BACI</name>
<keyword evidence="3" id="KW-1185">Reference proteome</keyword>
<reference evidence="2" key="1">
    <citation type="journal article" date="2014" name="Int. J. Syst. Evol. Microbiol.">
        <title>Complete genome sequence of Corynebacterium casei LMG S-19264T (=DSM 44701T), isolated from a smear-ripened cheese.</title>
        <authorList>
            <consortium name="US DOE Joint Genome Institute (JGI-PGF)"/>
            <person name="Walter F."/>
            <person name="Albersmeier A."/>
            <person name="Kalinowski J."/>
            <person name="Ruckert C."/>
        </authorList>
    </citation>
    <scope>NUCLEOTIDE SEQUENCE</scope>
    <source>
        <strain evidence="2">JCM 12580</strain>
    </source>
</reference>
<feature type="transmembrane region" description="Helical" evidence="1">
    <location>
        <begin position="34"/>
        <end position="55"/>
    </location>
</feature>
<keyword evidence="1" id="KW-0812">Transmembrane</keyword>